<dbReference type="Proteomes" id="UP000182692">
    <property type="component" value="Unassembled WGS sequence"/>
</dbReference>
<feature type="transmembrane region" description="Helical" evidence="1">
    <location>
        <begin position="12"/>
        <end position="37"/>
    </location>
</feature>
<protein>
    <submittedName>
        <fullName evidence="2">Uncharacterized protein</fullName>
    </submittedName>
</protein>
<reference evidence="2 3" key="1">
    <citation type="submission" date="2016-10" db="EMBL/GenBank/DDBJ databases">
        <authorList>
            <person name="de Groot N.N."/>
        </authorList>
    </citation>
    <scope>NUCLEOTIDE SEQUENCE [LARGE SCALE GENOMIC DNA]</scope>
    <source>
        <strain evidence="2 3">DSM 15893</strain>
    </source>
</reference>
<dbReference type="STRING" id="1121869.SAMN03084138_04845"/>
<keyword evidence="1" id="KW-1133">Transmembrane helix</keyword>
<evidence type="ECO:0000256" key="1">
    <source>
        <dbReference type="SAM" id="Phobius"/>
    </source>
</evidence>
<evidence type="ECO:0000313" key="3">
    <source>
        <dbReference type="Proteomes" id="UP000182692"/>
    </source>
</evidence>
<accession>A0A1I5XUT4</accession>
<name>A0A1I5XUT4_9GAMM</name>
<sequence>MDYLPRFLARQFHNLIDVSFGLILFWMILFIVIIFSISNAFPVVGYLVIPVASAGMVAIAGSMSAKFYGRNRKPLISSDPAIVKVTASSLFNHFSIWTSKVGEILFSLLVHIMIFQALFILIAPIFLFVSEWELVGITRL</sequence>
<feature type="transmembrane region" description="Helical" evidence="1">
    <location>
        <begin position="104"/>
        <end position="129"/>
    </location>
</feature>
<keyword evidence="1" id="KW-0472">Membrane</keyword>
<evidence type="ECO:0000313" key="2">
    <source>
        <dbReference type="EMBL" id="SFQ35715.1"/>
    </source>
</evidence>
<organism evidence="2 3">
    <name type="scientific">Enterovibrio norvegicus DSM 15893</name>
    <dbReference type="NCBI Taxonomy" id="1121869"/>
    <lineage>
        <taxon>Bacteria</taxon>
        <taxon>Pseudomonadati</taxon>
        <taxon>Pseudomonadota</taxon>
        <taxon>Gammaproteobacteria</taxon>
        <taxon>Vibrionales</taxon>
        <taxon>Vibrionaceae</taxon>
        <taxon>Enterovibrio</taxon>
    </lineage>
</organism>
<keyword evidence="1" id="KW-0812">Transmembrane</keyword>
<feature type="transmembrane region" description="Helical" evidence="1">
    <location>
        <begin position="43"/>
        <end position="69"/>
    </location>
</feature>
<dbReference type="EMBL" id="FOWR01000076">
    <property type="protein sequence ID" value="SFQ35715.1"/>
    <property type="molecule type" value="Genomic_DNA"/>
</dbReference>
<proteinExistence type="predicted"/>
<gene>
    <name evidence="2" type="ORF">SAMN03084138_04845</name>
</gene>
<dbReference type="AlphaFoldDB" id="A0A1I5XUT4"/>